<sequence length="141" mass="15690">MGTCWQLLLRSVSNYANLPSACLPSVSLAESFQPQYLCNHTLHVQAIGDVLVHRDAMFASRRDSCGSSMILETLGIIGSCCRSSFNVSREENLAAFFFNHFLAIGYMRPSRKLTRSCAPSHRSFYSSARLVVYIITIGTIM</sequence>
<accession>A0A368SQ72</accession>
<organism evidence="1">
    <name type="scientific">Setaria italica</name>
    <name type="common">Foxtail millet</name>
    <name type="synonym">Panicum italicum</name>
    <dbReference type="NCBI Taxonomy" id="4555"/>
    <lineage>
        <taxon>Eukaryota</taxon>
        <taxon>Viridiplantae</taxon>
        <taxon>Streptophyta</taxon>
        <taxon>Embryophyta</taxon>
        <taxon>Tracheophyta</taxon>
        <taxon>Spermatophyta</taxon>
        <taxon>Magnoliopsida</taxon>
        <taxon>Liliopsida</taxon>
        <taxon>Poales</taxon>
        <taxon>Poaceae</taxon>
        <taxon>PACMAD clade</taxon>
        <taxon>Panicoideae</taxon>
        <taxon>Panicodae</taxon>
        <taxon>Paniceae</taxon>
        <taxon>Cenchrinae</taxon>
        <taxon>Setaria</taxon>
    </lineage>
</organism>
<protein>
    <submittedName>
        <fullName evidence="1">Uncharacterized protein</fullName>
    </submittedName>
</protein>
<proteinExistence type="predicted"/>
<gene>
    <name evidence="1" type="ORF">SETIT_9G385700v2</name>
</gene>
<dbReference type="AlphaFoldDB" id="A0A368SQ72"/>
<reference evidence="1" key="1">
    <citation type="journal article" date="2012" name="Nat. Biotechnol.">
        <title>Reference genome sequence of the model plant Setaria.</title>
        <authorList>
            <person name="Bennetzen J.L."/>
            <person name="Schmutz J."/>
            <person name="Wang H."/>
            <person name="Percifield R."/>
            <person name="Hawkins J."/>
            <person name="Pontaroli A.C."/>
            <person name="Estep M."/>
            <person name="Feng L."/>
            <person name="Vaughn J.N."/>
            <person name="Grimwood J."/>
            <person name="Jenkins J."/>
            <person name="Barry K."/>
            <person name="Lindquist E."/>
            <person name="Hellsten U."/>
            <person name="Deshpande S."/>
            <person name="Wang X."/>
            <person name="Wu X."/>
            <person name="Mitros T."/>
            <person name="Triplett J."/>
            <person name="Yang X."/>
            <person name="Ye C.Y."/>
            <person name="Mauro-Herrera M."/>
            <person name="Wang L."/>
            <person name="Li P."/>
            <person name="Sharma M."/>
            <person name="Sharma R."/>
            <person name="Ronald P.C."/>
            <person name="Panaud O."/>
            <person name="Kellogg E.A."/>
            <person name="Brutnell T.P."/>
            <person name="Doust A.N."/>
            <person name="Tuskan G.A."/>
            <person name="Rokhsar D."/>
            <person name="Devos K.M."/>
        </authorList>
    </citation>
    <scope>NUCLEOTIDE SEQUENCE [LARGE SCALE GENOMIC DNA]</scope>
    <source>
        <strain evidence="1">Yugu1</strain>
    </source>
</reference>
<evidence type="ECO:0000313" key="1">
    <source>
        <dbReference type="EMBL" id="RCV44582.1"/>
    </source>
</evidence>
<name>A0A368SQ72_SETIT</name>
<dbReference type="EMBL" id="CM003536">
    <property type="protein sequence ID" value="RCV44582.1"/>
    <property type="molecule type" value="Genomic_DNA"/>
</dbReference>
<reference evidence="1" key="2">
    <citation type="submission" date="2015-07" db="EMBL/GenBank/DDBJ databases">
        <authorList>
            <person name="Noorani M."/>
        </authorList>
    </citation>
    <scope>NUCLEOTIDE SEQUENCE</scope>
    <source>
        <strain evidence="1">Yugu1</strain>
    </source>
</reference>